<dbReference type="EC" id="2.7.11.1" evidence="2"/>
<dbReference type="SUPFAM" id="SSF50891">
    <property type="entry name" value="Cyclophilin-like"/>
    <property type="match status" value="1"/>
</dbReference>
<dbReference type="GO" id="GO:0004674">
    <property type="term" value="F:protein serine/threonine kinase activity"/>
    <property type="evidence" value="ECO:0007669"/>
    <property type="project" value="UniProtKB-KW"/>
</dbReference>
<evidence type="ECO:0000256" key="13">
    <source>
        <dbReference type="SAM" id="MobiDB-lite"/>
    </source>
</evidence>
<dbReference type="PROSITE" id="PS50082">
    <property type="entry name" value="WD_REPEATS_2"/>
    <property type="match status" value="1"/>
</dbReference>
<comment type="catalytic activity">
    <reaction evidence="1">
        <text>[protein]-peptidylproline (omega=180) = [protein]-peptidylproline (omega=0)</text>
        <dbReference type="Rhea" id="RHEA:16237"/>
        <dbReference type="Rhea" id="RHEA-COMP:10747"/>
        <dbReference type="Rhea" id="RHEA-COMP:10748"/>
        <dbReference type="ChEBI" id="CHEBI:83833"/>
        <dbReference type="ChEBI" id="CHEBI:83834"/>
        <dbReference type="EC" id="5.2.1.8"/>
    </reaction>
</comment>
<dbReference type="PROSITE" id="PS50072">
    <property type="entry name" value="CSA_PPIASE_2"/>
    <property type="match status" value="1"/>
</dbReference>
<name>A0A4S4L2L1_9AGAM</name>
<dbReference type="PRINTS" id="PR00153">
    <property type="entry name" value="CSAPPISMRASE"/>
</dbReference>
<dbReference type="Gene3D" id="1.10.510.10">
    <property type="entry name" value="Transferase(Phosphotransferase) domain 1"/>
    <property type="match status" value="1"/>
</dbReference>
<dbReference type="GO" id="GO:0005524">
    <property type="term" value="F:ATP binding"/>
    <property type="evidence" value="ECO:0007669"/>
    <property type="project" value="UniProtKB-UniRule"/>
</dbReference>
<dbReference type="EMBL" id="SGPK01000257">
    <property type="protein sequence ID" value="THH05505.1"/>
    <property type="molecule type" value="Genomic_DNA"/>
</dbReference>
<comment type="catalytic activity">
    <reaction evidence="9">
        <text>L-threonyl-[protein] + ATP = O-phospho-L-threonyl-[protein] + ADP + H(+)</text>
        <dbReference type="Rhea" id="RHEA:46608"/>
        <dbReference type="Rhea" id="RHEA-COMP:11060"/>
        <dbReference type="Rhea" id="RHEA-COMP:11605"/>
        <dbReference type="ChEBI" id="CHEBI:15378"/>
        <dbReference type="ChEBI" id="CHEBI:30013"/>
        <dbReference type="ChEBI" id="CHEBI:30616"/>
        <dbReference type="ChEBI" id="CHEBI:61977"/>
        <dbReference type="ChEBI" id="CHEBI:456216"/>
        <dbReference type="EC" id="2.7.11.1"/>
    </reaction>
</comment>
<dbReference type="PROSITE" id="PS00108">
    <property type="entry name" value="PROTEIN_KINASE_ST"/>
    <property type="match status" value="1"/>
</dbReference>
<reference evidence="17 18" key="1">
    <citation type="submission" date="2019-02" db="EMBL/GenBank/DDBJ databases">
        <title>Genome sequencing of the rare red list fungi Phellinidium pouzarii.</title>
        <authorList>
            <person name="Buettner E."/>
            <person name="Kellner H."/>
        </authorList>
    </citation>
    <scope>NUCLEOTIDE SEQUENCE [LARGE SCALE GENOMIC DNA]</scope>
    <source>
        <strain evidence="17 18">DSM 108285</strain>
    </source>
</reference>
<evidence type="ECO:0000256" key="5">
    <source>
        <dbReference type="ARBA" id="ARBA00022679"/>
    </source>
</evidence>
<keyword evidence="7" id="KW-0418">Kinase</keyword>
<dbReference type="SUPFAM" id="SSF56112">
    <property type="entry name" value="Protein kinase-like (PK-like)"/>
    <property type="match status" value="1"/>
</dbReference>
<dbReference type="PANTHER" id="PTHR24351">
    <property type="entry name" value="RIBOSOMAL PROTEIN S6 KINASE"/>
    <property type="match status" value="1"/>
</dbReference>
<feature type="domain" description="PPIase cyclophilin-type" evidence="15">
    <location>
        <begin position="445"/>
        <end position="617"/>
    </location>
</feature>
<feature type="region of interest" description="Disordered" evidence="13">
    <location>
        <begin position="1"/>
        <end position="61"/>
    </location>
</feature>
<evidence type="ECO:0000256" key="8">
    <source>
        <dbReference type="ARBA" id="ARBA00022840"/>
    </source>
</evidence>
<dbReference type="SUPFAM" id="SSF50978">
    <property type="entry name" value="WD40 repeat-like"/>
    <property type="match status" value="1"/>
</dbReference>
<dbReference type="SMART" id="SM00320">
    <property type="entry name" value="WD40"/>
    <property type="match status" value="3"/>
</dbReference>
<dbReference type="InterPro" id="IPR000961">
    <property type="entry name" value="AGC-kinase_C"/>
</dbReference>
<dbReference type="Gene3D" id="2.40.100.10">
    <property type="entry name" value="Cyclophilin-like"/>
    <property type="match status" value="1"/>
</dbReference>
<dbReference type="PROSITE" id="PS00107">
    <property type="entry name" value="PROTEIN_KINASE_ATP"/>
    <property type="match status" value="1"/>
</dbReference>
<dbReference type="CDD" id="cd11651">
    <property type="entry name" value="YPK1_N_like"/>
    <property type="match status" value="1"/>
</dbReference>
<keyword evidence="5" id="KW-0808">Transferase</keyword>
<proteinExistence type="predicted"/>
<keyword evidence="6 12" id="KW-0547">Nucleotide-binding</keyword>
<dbReference type="Gene3D" id="2.130.10.10">
    <property type="entry name" value="YVTN repeat-like/Quinoprotein amine dehydrogenase"/>
    <property type="match status" value="1"/>
</dbReference>
<feature type="domain" description="Protein kinase" evidence="14">
    <location>
        <begin position="751"/>
        <end position="1006"/>
    </location>
</feature>
<dbReference type="OrthoDB" id="63267at2759"/>
<keyword evidence="8 12" id="KW-0067">ATP-binding</keyword>
<dbReference type="Pfam" id="PF00069">
    <property type="entry name" value="Pkinase"/>
    <property type="match status" value="1"/>
</dbReference>
<protein>
    <recommendedName>
        <fullName evidence="2">non-specific serine/threonine protein kinase</fullName>
        <ecNumber evidence="2">2.7.11.1</ecNumber>
    </recommendedName>
</protein>
<evidence type="ECO:0000256" key="2">
    <source>
        <dbReference type="ARBA" id="ARBA00012513"/>
    </source>
</evidence>
<evidence type="ECO:0000256" key="12">
    <source>
        <dbReference type="PROSITE-ProRule" id="PRU10141"/>
    </source>
</evidence>
<evidence type="ECO:0000313" key="18">
    <source>
        <dbReference type="Proteomes" id="UP000308199"/>
    </source>
</evidence>
<dbReference type="InterPro" id="IPR017892">
    <property type="entry name" value="Pkinase_C"/>
</dbReference>
<dbReference type="InterPro" id="IPR011009">
    <property type="entry name" value="Kinase-like_dom_sf"/>
</dbReference>
<dbReference type="SMART" id="SM00133">
    <property type="entry name" value="S_TK_X"/>
    <property type="match status" value="1"/>
</dbReference>
<dbReference type="GO" id="GO:0106310">
    <property type="term" value="F:protein serine kinase activity"/>
    <property type="evidence" value="ECO:0007669"/>
    <property type="project" value="RHEA"/>
</dbReference>
<dbReference type="InterPro" id="IPR036322">
    <property type="entry name" value="WD40_repeat_dom_sf"/>
</dbReference>
<feature type="region of interest" description="Disordered" evidence="13">
    <location>
        <begin position="529"/>
        <end position="570"/>
    </location>
</feature>
<dbReference type="InterPro" id="IPR000719">
    <property type="entry name" value="Prot_kinase_dom"/>
</dbReference>
<dbReference type="AlphaFoldDB" id="A0A4S4L2L1"/>
<feature type="domain" description="AGC-kinase C-terminal" evidence="16">
    <location>
        <begin position="1008"/>
        <end position="1078"/>
    </location>
</feature>
<evidence type="ECO:0000256" key="6">
    <source>
        <dbReference type="ARBA" id="ARBA00022741"/>
    </source>
</evidence>
<feature type="binding site" evidence="12">
    <location>
        <position position="784"/>
    </location>
    <ligand>
        <name>ATP</name>
        <dbReference type="ChEBI" id="CHEBI:30616"/>
    </ligand>
</feature>
<evidence type="ECO:0000259" key="14">
    <source>
        <dbReference type="PROSITE" id="PS50011"/>
    </source>
</evidence>
<feature type="compositionally biased region" description="Basic and acidic residues" evidence="13">
    <location>
        <begin position="10"/>
        <end position="25"/>
    </location>
</feature>
<dbReference type="Proteomes" id="UP000308199">
    <property type="component" value="Unassembled WGS sequence"/>
</dbReference>
<evidence type="ECO:0000256" key="9">
    <source>
        <dbReference type="ARBA" id="ARBA00047899"/>
    </source>
</evidence>
<dbReference type="InterPro" id="IPR015943">
    <property type="entry name" value="WD40/YVTN_repeat-like_dom_sf"/>
</dbReference>
<evidence type="ECO:0000256" key="1">
    <source>
        <dbReference type="ARBA" id="ARBA00000971"/>
    </source>
</evidence>
<organism evidence="17 18">
    <name type="scientific">Phellinidium pouzarii</name>
    <dbReference type="NCBI Taxonomy" id="167371"/>
    <lineage>
        <taxon>Eukaryota</taxon>
        <taxon>Fungi</taxon>
        <taxon>Dikarya</taxon>
        <taxon>Basidiomycota</taxon>
        <taxon>Agaricomycotina</taxon>
        <taxon>Agaricomycetes</taxon>
        <taxon>Hymenochaetales</taxon>
        <taxon>Hymenochaetaceae</taxon>
        <taxon>Phellinidium</taxon>
    </lineage>
</organism>
<keyword evidence="3" id="KW-0723">Serine/threonine-protein kinase</keyword>
<dbReference type="SMART" id="SM00220">
    <property type="entry name" value="S_TKc"/>
    <property type="match status" value="1"/>
</dbReference>
<keyword evidence="18" id="KW-1185">Reference proteome</keyword>
<gene>
    <name evidence="17" type="ORF">EW145_g4747</name>
</gene>
<keyword evidence="4" id="KW-0597">Phosphoprotein</keyword>
<sequence length="1078" mass="120200">MLDTEGTVLGKRERQERAGVKEHASIGKVDPGLQPDAEEDSDDDIGPMPMPVDAAEGQAARKKRKVLPHEKLYLSHLPSADRYAKSFMHRDVLNYVVVTNGTNFIVTTSVDGHLKLWKKQEVGIEFVKHYRAHLQYITGVSASADGTLFASVSDDGTAKVFDVVNFDMINMIKLGFVPHACCWVHRRGQAQALLAISEHNTGVIRIYDGRGDEKPLLIVDKTKSTPTSIVLSPDSDSFVTFSFPDRQVRVFSFLSGKLMRRYDESLGAIQDMQQAGTAICRIEDMEFGRRLAVDRELELPGPDGRVPGRSINAVWDESGNFVIYPTLLGIKVVNIMSNRVVRLFGKDETVRWMNLSLYQGAPAKKGFTTVAMAASANPILATKETRDPTLFCTGYKRQRFYLFTRTTPEDMKDQGDRDVFNERPTRDEQTTAVAAPAKLGGPSPLAHAATIHTSEGDLHMRLFPEHAPKAVENFVGHARSGYFEGIIFHRVIPKFMIQTGDPLGDGTGGESIWGSEFEDEFSNELRHDRPYTLGKKSPKPSSNTLSPEDDLGRSTTPTPGNPNGNLQPTSGLLTIRVTSAEGIALPPGTTIAPAVQSALSSSEAQVAESVSPSSVTQQRLAKSRSNRDSIQRVQCWWLPYLVMEFDVNQVLITPLGGSLEAPVYMYQTHFDVSRVSDISIQCYLRTERPKRGAEGDDMGNDIFLGGIKFTPDFDNLNPSNEWHSLASGSGKIQIGVSFLPNLGHSLTIDSFDLLKVIGKGSFGKVMQVRKRDTQRIYALKTIRKAHIASRNEITHTLAERLVLARINNPFIVPLKFSFQSEQKLYLILAFVNGGELFHHLQQEQRFNEERSRFYSAELLSALEHLHELDIVYRDLKPENILLDYTGHIALCDFGLCKLNMKDNDTTNTFCGTPEYLAPEILNGSGYNRTIDWWTLGVLLYEMLSGLPPFYDESPDIMYKKIVNNPLVFSDVVRTEARSILTALLSRDPLKRLGVNGAEEIRRHPFFDKHIDFVKLLAKKIQPPFKPKVASAVDVSNFDEVFTSEEPLDSVVEDSKLSQTVQEQFAGFSYNGTNMLISP</sequence>
<evidence type="ECO:0000256" key="4">
    <source>
        <dbReference type="ARBA" id="ARBA00022553"/>
    </source>
</evidence>
<dbReference type="Gene3D" id="3.30.200.20">
    <property type="entry name" value="Phosphorylase Kinase, domain 1"/>
    <property type="match status" value="1"/>
</dbReference>
<feature type="repeat" description="WD" evidence="11">
    <location>
        <begin position="130"/>
        <end position="171"/>
    </location>
</feature>
<dbReference type="PROSITE" id="PS50011">
    <property type="entry name" value="PROTEIN_KINASE_DOM"/>
    <property type="match status" value="1"/>
</dbReference>
<dbReference type="FunFam" id="3.30.200.20:FF:000048">
    <property type="entry name" value="Non-specific serine/threonine protein kinase"/>
    <property type="match status" value="1"/>
</dbReference>
<evidence type="ECO:0000259" key="16">
    <source>
        <dbReference type="PROSITE" id="PS51285"/>
    </source>
</evidence>
<dbReference type="InterPro" id="IPR017441">
    <property type="entry name" value="Protein_kinase_ATP_BS"/>
</dbReference>
<dbReference type="InterPro" id="IPR008271">
    <property type="entry name" value="Ser/Thr_kinase_AS"/>
</dbReference>
<accession>A0A4S4L2L1</accession>
<dbReference type="GO" id="GO:0003755">
    <property type="term" value="F:peptidyl-prolyl cis-trans isomerase activity"/>
    <property type="evidence" value="ECO:0007669"/>
    <property type="project" value="UniProtKB-EC"/>
</dbReference>
<evidence type="ECO:0000256" key="3">
    <source>
        <dbReference type="ARBA" id="ARBA00022527"/>
    </source>
</evidence>
<dbReference type="InterPro" id="IPR001680">
    <property type="entry name" value="WD40_rpt"/>
</dbReference>
<evidence type="ECO:0000256" key="7">
    <source>
        <dbReference type="ARBA" id="ARBA00022777"/>
    </source>
</evidence>
<dbReference type="Pfam" id="PF00400">
    <property type="entry name" value="WD40"/>
    <property type="match status" value="1"/>
</dbReference>
<dbReference type="PROSITE" id="PS51285">
    <property type="entry name" value="AGC_KINASE_CTER"/>
    <property type="match status" value="1"/>
</dbReference>
<evidence type="ECO:0000259" key="15">
    <source>
        <dbReference type="PROSITE" id="PS50072"/>
    </source>
</evidence>
<dbReference type="FunFam" id="1.10.510.10:FF:000008">
    <property type="entry name" value="Non-specific serine/threonine protein kinase"/>
    <property type="match status" value="1"/>
</dbReference>
<dbReference type="InterPro" id="IPR002130">
    <property type="entry name" value="Cyclophilin-type_PPIase_dom"/>
</dbReference>
<feature type="compositionally biased region" description="Acidic residues" evidence="13">
    <location>
        <begin position="36"/>
        <end position="45"/>
    </location>
</feature>
<evidence type="ECO:0000313" key="17">
    <source>
        <dbReference type="EMBL" id="THH05505.1"/>
    </source>
</evidence>
<evidence type="ECO:0000256" key="11">
    <source>
        <dbReference type="PROSITE-ProRule" id="PRU00221"/>
    </source>
</evidence>
<comment type="caution">
    <text evidence="17">The sequence shown here is derived from an EMBL/GenBank/DDBJ whole genome shotgun (WGS) entry which is preliminary data.</text>
</comment>
<evidence type="ECO:0000256" key="10">
    <source>
        <dbReference type="ARBA" id="ARBA00048679"/>
    </source>
</evidence>
<dbReference type="Pfam" id="PF00433">
    <property type="entry name" value="Pkinase_C"/>
    <property type="match status" value="1"/>
</dbReference>
<keyword evidence="11" id="KW-0853">WD repeat</keyword>
<dbReference type="InterPro" id="IPR029000">
    <property type="entry name" value="Cyclophilin-like_dom_sf"/>
</dbReference>
<dbReference type="Pfam" id="PF00160">
    <property type="entry name" value="Pro_isomerase"/>
    <property type="match status" value="1"/>
</dbReference>
<feature type="compositionally biased region" description="Polar residues" evidence="13">
    <location>
        <begin position="553"/>
        <end position="570"/>
    </location>
</feature>
<comment type="catalytic activity">
    <reaction evidence="10">
        <text>L-seryl-[protein] + ATP = O-phospho-L-seryl-[protein] + ADP + H(+)</text>
        <dbReference type="Rhea" id="RHEA:17989"/>
        <dbReference type="Rhea" id="RHEA-COMP:9863"/>
        <dbReference type="Rhea" id="RHEA-COMP:11604"/>
        <dbReference type="ChEBI" id="CHEBI:15378"/>
        <dbReference type="ChEBI" id="CHEBI:29999"/>
        <dbReference type="ChEBI" id="CHEBI:30616"/>
        <dbReference type="ChEBI" id="CHEBI:83421"/>
        <dbReference type="ChEBI" id="CHEBI:456216"/>
        <dbReference type="EC" id="2.7.11.1"/>
    </reaction>
</comment>